<name>A0A2H1L8B4_9MICO</name>
<dbReference type="PANTHER" id="PTHR35004:SF7">
    <property type="entry name" value="INTEGRASE PROTEIN"/>
    <property type="match status" value="1"/>
</dbReference>
<dbReference type="PANTHER" id="PTHR35004">
    <property type="entry name" value="TRANSPOSASE RV3428C-RELATED"/>
    <property type="match status" value="1"/>
</dbReference>
<proteinExistence type="predicted"/>
<protein>
    <submittedName>
        <fullName evidence="2">Helix-turn-helix domain-containing protein</fullName>
    </submittedName>
</protein>
<feature type="domain" description="Integrase catalytic" evidence="1">
    <location>
        <begin position="133"/>
        <end position="299"/>
    </location>
</feature>
<dbReference type="EMBL" id="FXZM01000017">
    <property type="protein sequence ID" value="SMY13112.1"/>
    <property type="molecule type" value="Genomic_DNA"/>
</dbReference>
<dbReference type="Gene3D" id="3.30.420.10">
    <property type="entry name" value="Ribonuclease H-like superfamily/Ribonuclease H"/>
    <property type="match status" value="1"/>
</dbReference>
<gene>
    <name evidence="2" type="ORF">BJEO58_02721</name>
</gene>
<organism evidence="2 3">
    <name type="scientific">Brevibacterium jeotgali</name>
    <dbReference type="NCBI Taxonomy" id="1262550"/>
    <lineage>
        <taxon>Bacteria</taxon>
        <taxon>Bacillati</taxon>
        <taxon>Actinomycetota</taxon>
        <taxon>Actinomycetes</taxon>
        <taxon>Micrococcales</taxon>
        <taxon>Brevibacteriaceae</taxon>
        <taxon>Brevibacterium</taxon>
    </lineage>
</organism>
<dbReference type="Pfam" id="PF13518">
    <property type="entry name" value="HTH_28"/>
    <property type="match status" value="1"/>
</dbReference>
<dbReference type="AlphaFoldDB" id="A0A2H1L8B4"/>
<dbReference type="SUPFAM" id="SSF53098">
    <property type="entry name" value="Ribonuclease H-like"/>
    <property type="match status" value="1"/>
</dbReference>
<evidence type="ECO:0000259" key="1">
    <source>
        <dbReference type="PROSITE" id="PS50994"/>
    </source>
</evidence>
<keyword evidence="3" id="KW-1185">Reference proteome</keyword>
<sequence length="398" mass="44777">MNLRRQIVRAVTTGTMTQAQAARAYRVSPAIVSKLLRQWALEGDDAFHPKSRRPNSHPATTPAETVERIPAIRTQLIEQGLDAGPATILEHLRTHHPEQTLPSRATIARILSREGLVKAQPKKRPKSSLRRFEASLPNGCWQSDVTHLRLANSTTVDVITWLDDHSRACLHISAVESATVNTVVSTLTRTARTHGWPAATLTDNGAIYTSRYRGGINRFEKLLRAHHVEQRNGAGNHPQTQGKVERFQQTMKKWVEHRPAPATLEELQTLLDKFQVVYNTERVHSAKRSTPWAAYIRAPKDTPSTEPPEPVRFRADRIDKQGKVTLRYDTRLYSIGVGRTHARTRVVLIIKDRHIIIVNKTTGEVLKDFGLKAKKCVRDRALARTTTEQQANRLAPGA</sequence>
<dbReference type="GO" id="GO:0003676">
    <property type="term" value="F:nucleic acid binding"/>
    <property type="evidence" value="ECO:0007669"/>
    <property type="project" value="InterPro"/>
</dbReference>
<evidence type="ECO:0000313" key="3">
    <source>
        <dbReference type="Proteomes" id="UP000234462"/>
    </source>
</evidence>
<dbReference type="Pfam" id="PF00665">
    <property type="entry name" value="rve"/>
    <property type="match status" value="1"/>
</dbReference>
<accession>A0A2H1L8B4</accession>
<dbReference type="GO" id="GO:0015074">
    <property type="term" value="P:DNA integration"/>
    <property type="evidence" value="ECO:0007669"/>
    <property type="project" value="InterPro"/>
</dbReference>
<dbReference type="PROSITE" id="PS50994">
    <property type="entry name" value="INTEGRASE"/>
    <property type="match status" value="1"/>
</dbReference>
<dbReference type="InterPro" id="IPR009057">
    <property type="entry name" value="Homeodomain-like_sf"/>
</dbReference>
<dbReference type="RefSeq" id="WP_257904218.1">
    <property type="nucleotide sequence ID" value="NZ_FXZM01000017.1"/>
</dbReference>
<dbReference type="InterPro" id="IPR012337">
    <property type="entry name" value="RNaseH-like_sf"/>
</dbReference>
<dbReference type="Proteomes" id="UP000234462">
    <property type="component" value="Unassembled WGS sequence"/>
</dbReference>
<dbReference type="InterPro" id="IPR001584">
    <property type="entry name" value="Integrase_cat-core"/>
</dbReference>
<dbReference type="InterPro" id="IPR036397">
    <property type="entry name" value="RNaseH_sf"/>
</dbReference>
<evidence type="ECO:0000313" key="2">
    <source>
        <dbReference type="EMBL" id="SMY13112.1"/>
    </source>
</evidence>
<reference evidence="3" key="1">
    <citation type="submission" date="2017-03" db="EMBL/GenBank/DDBJ databases">
        <authorList>
            <person name="Monnet C."/>
        </authorList>
    </citation>
    <scope>NUCLEOTIDE SEQUENCE [LARGE SCALE GENOMIC DNA]</scope>
    <source>
        <strain evidence="3">SJ5-8</strain>
    </source>
</reference>
<dbReference type="InterPro" id="IPR055247">
    <property type="entry name" value="InsJ-like_HTH"/>
</dbReference>
<dbReference type="SUPFAM" id="SSF46689">
    <property type="entry name" value="Homeodomain-like"/>
    <property type="match status" value="1"/>
</dbReference>